<proteinExistence type="predicted"/>
<dbReference type="OrthoDB" id="8192785at2759"/>
<evidence type="ECO:0000313" key="2">
    <source>
        <dbReference type="EMBL" id="CAD7086231.1"/>
    </source>
</evidence>
<dbReference type="EMBL" id="LR899011">
    <property type="protein sequence ID" value="CAD7086231.1"/>
    <property type="molecule type" value="Genomic_DNA"/>
</dbReference>
<name>A0A7R8USM3_HERIL</name>
<dbReference type="InParanoid" id="A0A7R8USM3"/>
<reference evidence="2 4" key="1">
    <citation type="submission" date="2020-11" db="EMBL/GenBank/DDBJ databases">
        <authorList>
            <person name="Wallbank WR R."/>
            <person name="Pardo Diaz C."/>
            <person name="Kozak K."/>
            <person name="Martin S."/>
            <person name="Jiggins C."/>
            <person name="Moest M."/>
            <person name="Warren A I."/>
            <person name="Generalovic N T."/>
            <person name="Byers J.R.P. K."/>
            <person name="Montejo-Kovacevich G."/>
            <person name="Yen C E."/>
        </authorList>
    </citation>
    <scope>NUCLEOTIDE SEQUENCE [LARGE SCALE GENOMIC DNA]</scope>
</reference>
<keyword evidence="1" id="KW-0732">Signal</keyword>
<dbReference type="Proteomes" id="UP000594454">
    <property type="component" value="Chromosome 3"/>
</dbReference>
<feature type="chain" id="PRO_5036402079" description="Salivary secreted peptide" evidence="1">
    <location>
        <begin position="22"/>
        <end position="121"/>
    </location>
</feature>
<dbReference type="Pfam" id="PF15868">
    <property type="entry name" value="MBF2"/>
    <property type="match status" value="1"/>
</dbReference>
<sequence>MKCSIALSLFLLAICAYQVSTQSHNVTFGTIRANDTLLDRELVVKKYKLLQIVSDDYEYPRKGYYNSFNITGIRCTDQYTNGDGGNATLLKGGPGANEVKLHLKSKRNHGFKFVIEVYGRA</sequence>
<evidence type="ECO:0000313" key="4">
    <source>
        <dbReference type="Proteomes" id="UP000594454"/>
    </source>
</evidence>
<dbReference type="AlphaFoldDB" id="A0A7R8USM3"/>
<dbReference type="OMA" id="WTVNHIT"/>
<accession>A0A7R8USM3</accession>
<dbReference type="InterPro" id="IPR031734">
    <property type="entry name" value="MBF2"/>
</dbReference>
<dbReference type="EMBL" id="LR899011">
    <property type="protein sequence ID" value="CAD7086233.1"/>
    <property type="molecule type" value="Genomic_DNA"/>
</dbReference>
<keyword evidence="4" id="KW-1185">Reference proteome</keyword>
<dbReference type="PANTHER" id="PTHR37685">
    <property type="entry name" value="GEO11136P1-RELATED"/>
    <property type="match status" value="1"/>
</dbReference>
<gene>
    <name evidence="2" type="ORF">HERILL_LOCUS9020</name>
    <name evidence="3" type="ORF">HERILL_LOCUS9022</name>
</gene>
<evidence type="ECO:0000313" key="3">
    <source>
        <dbReference type="EMBL" id="CAD7086233.1"/>
    </source>
</evidence>
<evidence type="ECO:0000256" key="1">
    <source>
        <dbReference type="SAM" id="SignalP"/>
    </source>
</evidence>
<protein>
    <recommendedName>
        <fullName evidence="5">Salivary secreted peptide</fullName>
    </recommendedName>
</protein>
<dbReference type="PANTHER" id="PTHR37685:SF1">
    <property type="entry name" value="GEO11136P1-RELATED"/>
    <property type="match status" value="1"/>
</dbReference>
<evidence type="ECO:0008006" key="5">
    <source>
        <dbReference type="Google" id="ProtNLM"/>
    </source>
</evidence>
<feature type="signal peptide" evidence="1">
    <location>
        <begin position="1"/>
        <end position="21"/>
    </location>
</feature>
<organism evidence="2 4">
    <name type="scientific">Hermetia illucens</name>
    <name type="common">Black soldier fly</name>
    <dbReference type="NCBI Taxonomy" id="343691"/>
    <lineage>
        <taxon>Eukaryota</taxon>
        <taxon>Metazoa</taxon>
        <taxon>Ecdysozoa</taxon>
        <taxon>Arthropoda</taxon>
        <taxon>Hexapoda</taxon>
        <taxon>Insecta</taxon>
        <taxon>Pterygota</taxon>
        <taxon>Neoptera</taxon>
        <taxon>Endopterygota</taxon>
        <taxon>Diptera</taxon>
        <taxon>Brachycera</taxon>
        <taxon>Stratiomyomorpha</taxon>
        <taxon>Stratiomyidae</taxon>
        <taxon>Hermetiinae</taxon>
        <taxon>Hermetia</taxon>
    </lineage>
</organism>